<evidence type="ECO:0000259" key="1">
    <source>
        <dbReference type="Pfam" id="PF01261"/>
    </source>
</evidence>
<dbReference type="GO" id="GO:0016853">
    <property type="term" value="F:isomerase activity"/>
    <property type="evidence" value="ECO:0007669"/>
    <property type="project" value="UniProtKB-KW"/>
</dbReference>
<name>A0ABT4DPF1_9BACL</name>
<dbReference type="PANTHER" id="PTHR12110:SF53">
    <property type="entry name" value="BLR5974 PROTEIN"/>
    <property type="match status" value="1"/>
</dbReference>
<dbReference type="EMBL" id="JAMDLW010000006">
    <property type="protein sequence ID" value="MCY9519231.1"/>
    <property type="molecule type" value="Genomic_DNA"/>
</dbReference>
<organism evidence="2 3">
    <name type="scientific">Paenibacillus apiarius</name>
    <dbReference type="NCBI Taxonomy" id="46240"/>
    <lineage>
        <taxon>Bacteria</taxon>
        <taxon>Bacillati</taxon>
        <taxon>Bacillota</taxon>
        <taxon>Bacilli</taxon>
        <taxon>Bacillales</taxon>
        <taxon>Paenibacillaceae</taxon>
        <taxon>Paenibacillus</taxon>
    </lineage>
</organism>
<dbReference type="Proteomes" id="UP001207626">
    <property type="component" value="Unassembled WGS sequence"/>
</dbReference>
<dbReference type="PANTHER" id="PTHR12110">
    <property type="entry name" value="HYDROXYPYRUVATE ISOMERASE"/>
    <property type="match status" value="1"/>
</dbReference>
<reference evidence="2 3" key="1">
    <citation type="submission" date="2022-05" db="EMBL/GenBank/DDBJ databases">
        <title>Genome Sequencing of Bee-Associated Microbes.</title>
        <authorList>
            <person name="Dunlap C."/>
        </authorList>
    </citation>
    <scope>NUCLEOTIDE SEQUENCE [LARGE SCALE GENOMIC DNA]</scope>
    <source>
        <strain evidence="2 3">NRRL NRS-1438</strain>
    </source>
</reference>
<proteinExistence type="predicted"/>
<keyword evidence="3" id="KW-1185">Reference proteome</keyword>
<evidence type="ECO:0000313" key="2">
    <source>
        <dbReference type="EMBL" id="MCY9519231.1"/>
    </source>
</evidence>
<keyword evidence="2" id="KW-0413">Isomerase</keyword>
<protein>
    <submittedName>
        <fullName evidence="2">Sugar phosphate isomerase/epimerase</fullName>
    </submittedName>
</protein>
<comment type="caution">
    <text evidence="2">The sequence shown here is derived from an EMBL/GenBank/DDBJ whole genome shotgun (WGS) entry which is preliminary data.</text>
</comment>
<sequence>MMKWSLFTVAVPDISVFELLPIAKEAGLSGIEWRCCTIAPENKGKPFSFWGNHQCTIEPNVDISLLQSLRTEMDDHELANTAVMPYLKVGDMDAAEQVLRIAHALGTPMMRIGVHGYNRSNSYNELYDEQVKYMERLIPLLRKYEVKGLVETHHGTIAASASAAYRLVSHFDPQDIGVLFDPGNMVFEGYENHRMGLEILGPYLAHVHVKNADVSPERDDSAPKLVWSPPEEGFVRWPQVMSDLQAAGYDGFCGVEDFSGTRSSVQMIQHFVSWMNELSKQSVSPAT</sequence>
<dbReference type="InterPro" id="IPR036237">
    <property type="entry name" value="Xyl_isomerase-like_sf"/>
</dbReference>
<dbReference type="Pfam" id="PF01261">
    <property type="entry name" value="AP_endonuc_2"/>
    <property type="match status" value="1"/>
</dbReference>
<dbReference type="Gene3D" id="3.20.20.150">
    <property type="entry name" value="Divalent-metal-dependent TIM barrel enzymes"/>
    <property type="match status" value="1"/>
</dbReference>
<dbReference type="InterPro" id="IPR013022">
    <property type="entry name" value="Xyl_isomerase-like_TIM-brl"/>
</dbReference>
<feature type="domain" description="Xylose isomerase-like TIM barrel" evidence="1">
    <location>
        <begin position="22"/>
        <end position="275"/>
    </location>
</feature>
<dbReference type="InterPro" id="IPR050312">
    <property type="entry name" value="IolE/XylAMocC-like"/>
</dbReference>
<evidence type="ECO:0000313" key="3">
    <source>
        <dbReference type="Proteomes" id="UP001207626"/>
    </source>
</evidence>
<accession>A0ABT4DPF1</accession>
<dbReference type="RefSeq" id="WP_254912156.1">
    <property type="nucleotide sequence ID" value="NZ_JAMDLV010000064.1"/>
</dbReference>
<dbReference type="SUPFAM" id="SSF51658">
    <property type="entry name" value="Xylose isomerase-like"/>
    <property type="match status" value="1"/>
</dbReference>
<gene>
    <name evidence="2" type="ORF">M5X09_05975</name>
</gene>